<name>A0A3N9U2X2_9BACI</name>
<keyword evidence="1" id="KW-0812">Transmembrane</keyword>
<feature type="transmembrane region" description="Helical" evidence="1">
    <location>
        <begin position="146"/>
        <end position="169"/>
    </location>
</feature>
<feature type="transmembrane region" description="Helical" evidence="1">
    <location>
        <begin position="7"/>
        <end position="30"/>
    </location>
</feature>
<evidence type="ECO:0000256" key="1">
    <source>
        <dbReference type="SAM" id="Phobius"/>
    </source>
</evidence>
<reference evidence="2 3" key="1">
    <citation type="journal article" date="2013" name="J. Microbiol.">
        <title>Lysinibacillus chungkukjangi sp. nov., isolated from Chungkukjang, Korean fermented soybean food.</title>
        <authorList>
            <person name="Kim S.J."/>
            <person name="Jang Y.H."/>
            <person name="Hamada M."/>
            <person name="Ahn J.H."/>
            <person name="Weon H.Y."/>
            <person name="Suzuki K."/>
            <person name="Whang K.S."/>
            <person name="Kwon S.W."/>
        </authorList>
    </citation>
    <scope>NUCLEOTIDE SEQUENCE [LARGE SCALE GENOMIC DNA]</scope>
    <source>
        <strain evidence="2 3">MCCC 1A12701</strain>
    </source>
</reference>
<proteinExistence type="predicted"/>
<feature type="transmembrane region" description="Helical" evidence="1">
    <location>
        <begin position="110"/>
        <end position="130"/>
    </location>
</feature>
<dbReference type="AlphaFoldDB" id="A0A3N9U2X2"/>
<gene>
    <name evidence="2" type="ORF">EBB45_19435</name>
</gene>
<dbReference type="OrthoDB" id="2734605at2"/>
<sequence length="170" mass="19372">MFRSLTAIQYACILAISFVSGVVCFQAFSMDKSMKLIGYIDPRVLDQTDISLWQTILPLVVSIVIVLVFATNPYIQYFARFVVAIRITFFGFSSVFLLTQSESMLTYSAWWFPFQLVYAILLLMLCSVYGTRKVGPNRKHFFSKKLFIFIVACLAIVCAGEVVTISYIFK</sequence>
<evidence type="ECO:0000313" key="3">
    <source>
        <dbReference type="Proteomes" id="UP000274033"/>
    </source>
</evidence>
<feature type="transmembrane region" description="Helical" evidence="1">
    <location>
        <begin position="50"/>
        <end position="70"/>
    </location>
</feature>
<dbReference type="EMBL" id="RRCT01000035">
    <property type="protein sequence ID" value="RQW70983.1"/>
    <property type="molecule type" value="Genomic_DNA"/>
</dbReference>
<dbReference type="RefSeq" id="WP_124766978.1">
    <property type="nucleotide sequence ID" value="NZ_JAFBDY010000038.1"/>
</dbReference>
<keyword evidence="3" id="KW-1185">Reference proteome</keyword>
<comment type="caution">
    <text evidence="2">The sequence shown here is derived from an EMBL/GenBank/DDBJ whole genome shotgun (WGS) entry which is preliminary data.</text>
</comment>
<keyword evidence="1" id="KW-1133">Transmembrane helix</keyword>
<keyword evidence="1" id="KW-0472">Membrane</keyword>
<evidence type="ECO:0000313" key="2">
    <source>
        <dbReference type="EMBL" id="RQW70983.1"/>
    </source>
</evidence>
<protein>
    <submittedName>
        <fullName evidence="2">Uncharacterized protein</fullName>
    </submittedName>
</protein>
<accession>A0A3N9U2X2</accession>
<organism evidence="2 3">
    <name type="scientific">Lysinibacillus composti</name>
    <dbReference type="NCBI Taxonomy" id="720633"/>
    <lineage>
        <taxon>Bacteria</taxon>
        <taxon>Bacillati</taxon>
        <taxon>Bacillota</taxon>
        <taxon>Bacilli</taxon>
        <taxon>Bacillales</taxon>
        <taxon>Bacillaceae</taxon>
        <taxon>Lysinibacillus</taxon>
    </lineage>
</organism>
<dbReference type="Proteomes" id="UP000274033">
    <property type="component" value="Unassembled WGS sequence"/>
</dbReference>
<feature type="transmembrane region" description="Helical" evidence="1">
    <location>
        <begin position="77"/>
        <end position="98"/>
    </location>
</feature>